<protein>
    <submittedName>
        <fullName evidence="1">Uncharacterized protein</fullName>
    </submittedName>
</protein>
<dbReference type="Proteomes" id="UP000178509">
    <property type="component" value="Unassembled WGS sequence"/>
</dbReference>
<evidence type="ECO:0000313" key="1">
    <source>
        <dbReference type="EMBL" id="OGZ62999.1"/>
    </source>
</evidence>
<evidence type="ECO:0000313" key="2">
    <source>
        <dbReference type="Proteomes" id="UP000178509"/>
    </source>
</evidence>
<dbReference type="EMBL" id="MHOJ01000005">
    <property type="protein sequence ID" value="OGZ62999.1"/>
    <property type="molecule type" value="Genomic_DNA"/>
</dbReference>
<gene>
    <name evidence="1" type="ORF">A3H51_00830</name>
</gene>
<comment type="caution">
    <text evidence="1">The sequence shown here is derived from an EMBL/GenBank/DDBJ whole genome shotgun (WGS) entry which is preliminary data.</text>
</comment>
<accession>A0A1G2HKP5</accession>
<dbReference type="AlphaFoldDB" id="A0A1G2HKP5"/>
<reference evidence="1 2" key="1">
    <citation type="journal article" date="2016" name="Nat. Commun.">
        <title>Thousands of microbial genomes shed light on interconnected biogeochemical processes in an aquifer system.</title>
        <authorList>
            <person name="Anantharaman K."/>
            <person name="Brown C.T."/>
            <person name="Hug L.A."/>
            <person name="Sharon I."/>
            <person name="Castelle C.J."/>
            <person name="Probst A.J."/>
            <person name="Thomas B.C."/>
            <person name="Singh A."/>
            <person name="Wilkins M.J."/>
            <person name="Karaoz U."/>
            <person name="Brodie E.L."/>
            <person name="Williams K.H."/>
            <person name="Hubbard S.S."/>
            <person name="Banfield J.F."/>
        </authorList>
    </citation>
    <scope>NUCLEOTIDE SEQUENCE [LARGE SCALE GENOMIC DNA]</scope>
</reference>
<dbReference type="STRING" id="1802164.A3H51_00830"/>
<proteinExistence type="predicted"/>
<sequence>MSADGEFVFPTLKEARNIQFIKFSTNNAGDEVAIFKKSGRSNADSEIRFTRPQLQEYASAVKGSRSVAKGKTLEFDERYYKHLERVLVEWVMGK</sequence>
<name>A0A1G2HKP5_9BACT</name>
<organism evidence="1 2">
    <name type="scientific">Candidatus Spechtbacteria bacterium RIFCSPLOWO2_02_FULL_38_8</name>
    <dbReference type="NCBI Taxonomy" id="1802164"/>
    <lineage>
        <taxon>Bacteria</taxon>
        <taxon>Candidatus Spechtiibacteriota</taxon>
    </lineage>
</organism>